<gene>
    <name evidence="7" type="ORF">ET524_08545</name>
</gene>
<dbReference type="Gene3D" id="3.40.50.12580">
    <property type="match status" value="1"/>
</dbReference>
<protein>
    <submittedName>
        <fullName evidence="7">CDP-glycerol glycerophosphotransferase</fullName>
    </submittedName>
</protein>
<evidence type="ECO:0000256" key="4">
    <source>
        <dbReference type="ARBA" id="ARBA00022679"/>
    </source>
</evidence>
<dbReference type="InterPro" id="IPR043149">
    <property type="entry name" value="TagF_N"/>
</dbReference>
<dbReference type="EMBL" id="SDPW01000001">
    <property type="protein sequence ID" value="RXZ54522.1"/>
    <property type="molecule type" value="Genomic_DNA"/>
</dbReference>
<evidence type="ECO:0000313" key="7">
    <source>
        <dbReference type="EMBL" id="RXZ54522.1"/>
    </source>
</evidence>
<keyword evidence="8" id="KW-1185">Reference proteome</keyword>
<comment type="caution">
    <text evidence="7">The sequence shown here is derived from an EMBL/GenBank/DDBJ whole genome shotgun (WGS) entry which is preliminary data.</text>
</comment>
<organism evidence="7 8">
    <name type="scientific">Senegalimassilia faecalis</name>
    <dbReference type="NCBI Taxonomy" id="2509433"/>
    <lineage>
        <taxon>Bacteria</taxon>
        <taxon>Bacillati</taxon>
        <taxon>Actinomycetota</taxon>
        <taxon>Coriobacteriia</taxon>
        <taxon>Coriobacteriales</taxon>
        <taxon>Coriobacteriaceae</taxon>
        <taxon>Senegalimassilia</taxon>
    </lineage>
</organism>
<dbReference type="Proteomes" id="UP000293345">
    <property type="component" value="Unassembled WGS sequence"/>
</dbReference>
<dbReference type="PANTHER" id="PTHR37316">
    <property type="entry name" value="TEICHOIC ACID GLYCEROL-PHOSPHATE PRIMASE"/>
    <property type="match status" value="1"/>
</dbReference>
<dbReference type="AlphaFoldDB" id="A0A4Q2K574"/>
<sequence>MSLRFSKKVAAGVARVAFRGLYGVFCLAKRRDEVLFVSRKSGEPSYDYLECGKAFQARGYQPVYLSQHFKKSSVLAYAGLVLRELYHLARCKVCVIDRYDPVISLLDFTCQPTALRGAQHLEFPAVPVVIQLWHAFGAFKKFGYQAIDVAEGHAAEEAAAFKIHRNNSWVICSGEGARTAFAEAFACPVERVLPIGRPEYRKLCDMRQAAQADANRASEKATVLFAPTIRKYDKAADPFADLRGAAGKLFQSGSYRVSCSLHPLAAGKDAGGDVPVSLIDADIVITDYSSIVYEAYLLGKLVGFYVPDIQYYRLSPGLNADPLELCPGLVADTPEQLAAMLASWAVEPSAYPHQQLQRFVGDSFVNCAEDPAGELATFAIQCAKGSTERAQ</sequence>
<comment type="similarity">
    <text evidence="2">Belongs to the CDP-glycerol glycerophosphotransferase family.</text>
</comment>
<evidence type="ECO:0000256" key="6">
    <source>
        <dbReference type="ARBA" id="ARBA00023136"/>
    </source>
</evidence>
<keyword evidence="6" id="KW-0472">Membrane</keyword>
<reference evidence="7 8" key="1">
    <citation type="submission" date="2019-01" db="EMBL/GenBank/DDBJ databases">
        <title>Senegalimassilia sp. nov. KGMB04484 isolated human feces.</title>
        <authorList>
            <person name="Han K.-I."/>
            <person name="Kim J.-S."/>
            <person name="Lee K.C."/>
            <person name="Suh M.K."/>
            <person name="Eom M.K."/>
            <person name="Lee J.H."/>
            <person name="Park S.-H."/>
            <person name="Kang S.W."/>
            <person name="Park J.-E."/>
            <person name="Oh B.S."/>
            <person name="Yu S.Y."/>
            <person name="Choi S.-H."/>
            <person name="Lee D.H."/>
            <person name="Yoon H."/>
            <person name="Kim B.-Y."/>
            <person name="Lee J.H."/>
            <person name="Lee J.-S."/>
        </authorList>
    </citation>
    <scope>NUCLEOTIDE SEQUENCE [LARGE SCALE GENOMIC DNA]</scope>
    <source>
        <strain evidence="7 8">KGMB04484</strain>
    </source>
</reference>
<accession>A0A4Q2K574</accession>
<evidence type="ECO:0000256" key="3">
    <source>
        <dbReference type="ARBA" id="ARBA00022475"/>
    </source>
</evidence>
<dbReference type="SUPFAM" id="SSF53756">
    <property type="entry name" value="UDP-Glycosyltransferase/glycogen phosphorylase"/>
    <property type="match status" value="1"/>
</dbReference>
<dbReference type="InterPro" id="IPR043148">
    <property type="entry name" value="TagF_C"/>
</dbReference>
<comment type="subcellular location">
    <subcellularLocation>
        <location evidence="1">Cell membrane</location>
        <topology evidence="1">Peripheral membrane protein</topology>
    </subcellularLocation>
</comment>
<dbReference type="Gene3D" id="3.40.50.11820">
    <property type="match status" value="1"/>
</dbReference>
<keyword evidence="4 7" id="KW-0808">Transferase</keyword>
<evidence type="ECO:0000313" key="8">
    <source>
        <dbReference type="Proteomes" id="UP000293345"/>
    </source>
</evidence>
<evidence type="ECO:0000256" key="2">
    <source>
        <dbReference type="ARBA" id="ARBA00010488"/>
    </source>
</evidence>
<dbReference type="Pfam" id="PF04464">
    <property type="entry name" value="Glyphos_transf"/>
    <property type="match status" value="1"/>
</dbReference>
<dbReference type="GO" id="GO:0005886">
    <property type="term" value="C:plasma membrane"/>
    <property type="evidence" value="ECO:0007669"/>
    <property type="project" value="UniProtKB-SubCell"/>
</dbReference>
<dbReference type="PANTHER" id="PTHR37316:SF1">
    <property type="entry name" value="TEICHOIC ACID GLYCEROL-PHOSPHATE PRIMASE"/>
    <property type="match status" value="1"/>
</dbReference>
<evidence type="ECO:0000256" key="5">
    <source>
        <dbReference type="ARBA" id="ARBA00022944"/>
    </source>
</evidence>
<dbReference type="GO" id="GO:0019350">
    <property type="term" value="P:teichoic acid biosynthetic process"/>
    <property type="evidence" value="ECO:0007669"/>
    <property type="project" value="UniProtKB-KW"/>
</dbReference>
<evidence type="ECO:0000256" key="1">
    <source>
        <dbReference type="ARBA" id="ARBA00004202"/>
    </source>
</evidence>
<dbReference type="InterPro" id="IPR051612">
    <property type="entry name" value="Teichoic_Acid_Biosynth"/>
</dbReference>
<name>A0A4Q2K574_9ACTN</name>
<dbReference type="GO" id="GO:0047355">
    <property type="term" value="F:CDP-glycerol glycerophosphotransferase activity"/>
    <property type="evidence" value="ECO:0007669"/>
    <property type="project" value="InterPro"/>
</dbReference>
<proteinExistence type="inferred from homology"/>
<keyword evidence="3" id="KW-1003">Cell membrane</keyword>
<dbReference type="InterPro" id="IPR007554">
    <property type="entry name" value="Glycerophosphate_synth"/>
</dbReference>
<keyword evidence="5" id="KW-0777">Teichoic acid biosynthesis</keyword>